<dbReference type="SUPFAM" id="SSF48403">
    <property type="entry name" value="Ankyrin repeat"/>
    <property type="match status" value="1"/>
</dbReference>
<keyword evidence="3" id="KW-1185">Reference proteome</keyword>
<organism evidence="2 3">
    <name type="scientific">Paenibacillus apiarius</name>
    <dbReference type="NCBI Taxonomy" id="46240"/>
    <lineage>
        <taxon>Bacteria</taxon>
        <taxon>Bacillati</taxon>
        <taxon>Bacillota</taxon>
        <taxon>Bacilli</taxon>
        <taxon>Bacillales</taxon>
        <taxon>Paenibacillaceae</taxon>
        <taxon>Paenibacillus</taxon>
    </lineage>
</organism>
<comment type="caution">
    <text evidence="2">The sequence shown here is derived from an EMBL/GenBank/DDBJ whole genome shotgun (WGS) entry which is preliminary data.</text>
</comment>
<dbReference type="RefSeq" id="WP_087433150.1">
    <property type="nucleotide sequence ID" value="NZ_JAMDLV010000064.1"/>
</dbReference>
<dbReference type="InterPro" id="IPR036582">
    <property type="entry name" value="Mao_N_sf"/>
</dbReference>
<dbReference type="SUPFAM" id="SSF55383">
    <property type="entry name" value="Copper amine oxidase, domain N"/>
    <property type="match status" value="1"/>
</dbReference>
<reference evidence="2 3" key="1">
    <citation type="submission" date="2022-05" db="EMBL/GenBank/DDBJ databases">
        <title>Genome Sequencing of Bee-Associated Microbes.</title>
        <authorList>
            <person name="Dunlap C."/>
        </authorList>
    </citation>
    <scope>NUCLEOTIDE SEQUENCE [LARGE SCALE GENOMIC DNA]</scope>
    <source>
        <strain evidence="2 3">NRRL NRS-1438</strain>
    </source>
</reference>
<dbReference type="EMBL" id="JAMDLW010000006">
    <property type="protein sequence ID" value="MCY9519191.1"/>
    <property type="molecule type" value="Genomic_DNA"/>
</dbReference>
<accession>A0ABT4DPM5</accession>
<dbReference type="Gene3D" id="1.25.40.20">
    <property type="entry name" value="Ankyrin repeat-containing domain"/>
    <property type="match status" value="1"/>
</dbReference>
<proteinExistence type="predicted"/>
<dbReference type="Pfam" id="PF07833">
    <property type="entry name" value="Cu_amine_oxidN1"/>
    <property type="match status" value="1"/>
</dbReference>
<dbReference type="InterPro" id="IPR036770">
    <property type="entry name" value="Ankyrin_rpt-contain_sf"/>
</dbReference>
<protein>
    <submittedName>
        <fullName evidence="2">Stalk domain-containing protein</fullName>
    </submittedName>
</protein>
<dbReference type="InterPro" id="IPR012854">
    <property type="entry name" value="Cu_amine_oxidase-like_N"/>
</dbReference>
<sequence length="239" mass="26406">MKKITILITGICIGVALSAGTVVGATTYLKATQSNVKLVVNETEANLSNPPVHVNGKLYLPVRDTANALGYSVQSVTRSTVTLKEGISQNTSAQTNDSKAKENIQKKENQMVKNLKETYSTDGKLDAAKIKEALNNATLNVNAQDTDTGNTLLMYVILEDNYEAYKAIRRNDLDPNIQNKDKQTALHIAVTNRNLFYRGELLDDLKVDASIKDASGKQAIDYTEKGTSDYYRLYLYMNK</sequence>
<name>A0ABT4DPM5_9BACL</name>
<feature type="domain" description="Copper amine oxidase-like N-terminal" evidence="1">
    <location>
        <begin position="39"/>
        <end position="107"/>
    </location>
</feature>
<dbReference type="Proteomes" id="UP001207626">
    <property type="component" value="Unassembled WGS sequence"/>
</dbReference>
<gene>
    <name evidence="2" type="ORF">M5X09_05775</name>
</gene>
<evidence type="ECO:0000313" key="3">
    <source>
        <dbReference type="Proteomes" id="UP001207626"/>
    </source>
</evidence>
<evidence type="ECO:0000259" key="1">
    <source>
        <dbReference type="Pfam" id="PF07833"/>
    </source>
</evidence>
<evidence type="ECO:0000313" key="2">
    <source>
        <dbReference type="EMBL" id="MCY9519191.1"/>
    </source>
</evidence>